<evidence type="ECO:0000313" key="6">
    <source>
        <dbReference type="EMBL" id="CAH1778999.1"/>
    </source>
</evidence>
<keyword evidence="3" id="KW-0342">GTP-binding</keyword>
<dbReference type="PANTHER" id="PTHR10903">
    <property type="entry name" value="GTPASE, IMAP FAMILY MEMBER-RELATED"/>
    <property type="match status" value="1"/>
</dbReference>
<feature type="domain" description="AIG1-type G" evidence="5">
    <location>
        <begin position="159"/>
        <end position="379"/>
    </location>
</feature>
<dbReference type="PANTHER" id="PTHR10903:SF184">
    <property type="entry name" value="GTP-BINDING PROTEIN A"/>
    <property type="match status" value="1"/>
</dbReference>
<dbReference type="OrthoDB" id="425923at2759"/>
<dbReference type="GO" id="GO:0005525">
    <property type="term" value="F:GTP binding"/>
    <property type="evidence" value="ECO:0007669"/>
    <property type="project" value="UniProtKB-KW"/>
</dbReference>
<feature type="compositionally biased region" description="Polar residues" evidence="4">
    <location>
        <begin position="97"/>
        <end position="110"/>
    </location>
</feature>
<dbReference type="AlphaFoldDB" id="A0A8S4NEC7"/>
<dbReference type="InterPro" id="IPR045058">
    <property type="entry name" value="GIMA/IAN/Toc"/>
</dbReference>
<reference evidence="6" key="1">
    <citation type="submission" date="2022-03" db="EMBL/GenBank/DDBJ databases">
        <authorList>
            <person name="Martin C."/>
        </authorList>
    </citation>
    <scope>NUCLEOTIDE SEQUENCE</scope>
</reference>
<evidence type="ECO:0000256" key="3">
    <source>
        <dbReference type="ARBA" id="ARBA00023134"/>
    </source>
</evidence>
<dbReference type="EMBL" id="CAIIXF020000003">
    <property type="protein sequence ID" value="CAH1778999.1"/>
    <property type="molecule type" value="Genomic_DNA"/>
</dbReference>
<name>A0A8S4NEC7_OWEFU</name>
<feature type="region of interest" description="Disordered" evidence="4">
    <location>
        <begin position="426"/>
        <end position="581"/>
    </location>
</feature>
<evidence type="ECO:0000259" key="5">
    <source>
        <dbReference type="PROSITE" id="PS51720"/>
    </source>
</evidence>
<comment type="caution">
    <text evidence="6">The sequence shown here is derived from an EMBL/GenBank/DDBJ whole genome shotgun (WGS) entry which is preliminary data.</text>
</comment>
<feature type="compositionally biased region" description="Basic and acidic residues" evidence="4">
    <location>
        <begin position="521"/>
        <end position="573"/>
    </location>
</feature>
<gene>
    <name evidence="6" type="ORF">OFUS_LOCUS5850</name>
</gene>
<dbReference type="InterPro" id="IPR006703">
    <property type="entry name" value="G_AIG1"/>
</dbReference>
<feature type="compositionally biased region" description="Polar residues" evidence="4">
    <location>
        <begin position="135"/>
        <end position="146"/>
    </location>
</feature>
<feature type="compositionally biased region" description="Basic and acidic residues" evidence="4">
    <location>
        <begin position="63"/>
        <end position="79"/>
    </location>
</feature>
<keyword evidence="7" id="KW-1185">Reference proteome</keyword>
<dbReference type="PROSITE" id="PS51720">
    <property type="entry name" value="G_AIG1"/>
    <property type="match status" value="1"/>
</dbReference>
<proteinExistence type="inferred from homology"/>
<dbReference type="Pfam" id="PF04548">
    <property type="entry name" value="AIG1"/>
    <property type="match status" value="1"/>
</dbReference>
<accession>A0A8S4NEC7</accession>
<feature type="region of interest" description="Disordered" evidence="4">
    <location>
        <begin position="132"/>
        <end position="154"/>
    </location>
</feature>
<feature type="compositionally biased region" description="Basic and acidic residues" evidence="4">
    <location>
        <begin position="1"/>
        <end position="32"/>
    </location>
</feature>
<keyword evidence="2" id="KW-0547">Nucleotide-binding</keyword>
<dbReference type="Gene3D" id="3.40.50.300">
    <property type="entry name" value="P-loop containing nucleotide triphosphate hydrolases"/>
    <property type="match status" value="1"/>
</dbReference>
<evidence type="ECO:0000313" key="7">
    <source>
        <dbReference type="Proteomes" id="UP000749559"/>
    </source>
</evidence>
<sequence>MQERKEGSKDGKKEARKEGCKNARKQGREEGRKRGRKRGGKQGREQERKEGSGLSEEEQLQEALRRSEEETDRKIDHGETQSTQINPQQGRDHLSYPQHTEWTSDNTYSDITGGLSEEAQMLEALRLSQDIPHHTGSSATGLSQRQPWFDSDVHSSNQDKHIRIVLIGKTGVGKSSTANTLMGGNYFKTDTSLDSVTSTCEWNVCTHNAVSYKFIDTPGFMDTGKDKHTVCREVAMSLQYAAPGPHIFLIVIKFGRYTQEDHIVIAQMKELFGNDFTKDYGILVFTHGDDIKHHMTEGLDDGEVDDDAFYKACEARFNKGATKIPQLRELRDACSGRMFFIDNRAKGRAKKTEASRLYDAIYRWGLGRRYCIDKHRLAEMMEHDKRKRNEKLEREMREQRNRAEQERLRLEAEQIKRREEHAAKLQREFEQKQRELKDREKELKRQMEHEKKQQELKNRERELELQREYEKKNQDVKTREREMELQREFENKQRELLDQERQRERLQRQQEEEERTQMQAKMEREREQLRFEFESKMKEMERQEESKRRKINDEWKEKEEQRERNFEKKKEEPVEPSDGILDKIGGVVKKVASFVASAVVKGVKWFFKW</sequence>
<dbReference type="SUPFAM" id="SSF52540">
    <property type="entry name" value="P-loop containing nucleoside triphosphate hydrolases"/>
    <property type="match status" value="1"/>
</dbReference>
<evidence type="ECO:0000256" key="4">
    <source>
        <dbReference type="SAM" id="MobiDB-lite"/>
    </source>
</evidence>
<protein>
    <recommendedName>
        <fullName evidence="5">AIG1-type G domain-containing protein</fullName>
    </recommendedName>
</protein>
<organism evidence="6 7">
    <name type="scientific">Owenia fusiformis</name>
    <name type="common">Polychaete worm</name>
    <dbReference type="NCBI Taxonomy" id="6347"/>
    <lineage>
        <taxon>Eukaryota</taxon>
        <taxon>Metazoa</taxon>
        <taxon>Spiralia</taxon>
        <taxon>Lophotrochozoa</taxon>
        <taxon>Annelida</taxon>
        <taxon>Polychaeta</taxon>
        <taxon>Sedentaria</taxon>
        <taxon>Canalipalpata</taxon>
        <taxon>Sabellida</taxon>
        <taxon>Oweniida</taxon>
        <taxon>Oweniidae</taxon>
        <taxon>Owenia</taxon>
    </lineage>
</organism>
<evidence type="ECO:0000256" key="1">
    <source>
        <dbReference type="ARBA" id="ARBA00008535"/>
    </source>
</evidence>
<dbReference type="Proteomes" id="UP000749559">
    <property type="component" value="Unassembled WGS sequence"/>
</dbReference>
<feature type="compositionally biased region" description="Basic and acidic residues" evidence="4">
    <location>
        <begin position="426"/>
        <end position="510"/>
    </location>
</feature>
<evidence type="ECO:0000256" key="2">
    <source>
        <dbReference type="ARBA" id="ARBA00022741"/>
    </source>
</evidence>
<dbReference type="InterPro" id="IPR027417">
    <property type="entry name" value="P-loop_NTPase"/>
</dbReference>
<feature type="compositionally biased region" description="Polar residues" evidence="4">
    <location>
        <begin position="80"/>
        <end position="89"/>
    </location>
</feature>
<feature type="compositionally biased region" description="Basic and acidic residues" evidence="4">
    <location>
        <begin position="42"/>
        <end position="51"/>
    </location>
</feature>
<comment type="similarity">
    <text evidence="1">Belongs to the TRAFAC class TrmE-Era-EngA-EngB-Septin-like GTPase superfamily. AIG1/Toc34/Toc159-like paraseptin GTPase family. IAN subfamily.</text>
</comment>
<feature type="region of interest" description="Disordered" evidence="4">
    <location>
        <begin position="1"/>
        <end position="112"/>
    </location>
</feature>